<accession>A0ACC3NY42</accession>
<organism evidence="1 2">
    <name type="scientific">Vermiconidia calcicola</name>
    <dbReference type="NCBI Taxonomy" id="1690605"/>
    <lineage>
        <taxon>Eukaryota</taxon>
        <taxon>Fungi</taxon>
        <taxon>Dikarya</taxon>
        <taxon>Ascomycota</taxon>
        <taxon>Pezizomycotina</taxon>
        <taxon>Dothideomycetes</taxon>
        <taxon>Dothideomycetidae</taxon>
        <taxon>Mycosphaerellales</taxon>
        <taxon>Extremaceae</taxon>
        <taxon>Vermiconidia</taxon>
    </lineage>
</organism>
<gene>
    <name evidence="1" type="ORF">LTR37_001334</name>
</gene>
<evidence type="ECO:0000313" key="2">
    <source>
        <dbReference type="Proteomes" id="UP001281147"/>
    </source>
</evidence>
<protein>
    <submittedName>
        <fullName evidence="1">Uncharacterized protein</fullName>
    </submittedName>
</protein>
<sequence length="321" mass="35676">MPRNMDIEAAEWPLSATIPTLMTPTVRASEEMKAINPNSPYQPHNGYKDVGYNERKRLIWVLACTAAAFISSAISLPLYICIGSKSHKLEWLFLTWFVVSAGLTSMIVLWCPLAYKDYLAVKERGNAMREWSTPLQALGRREITPSPPPASQRSLVPKKNAHELLASPEPVYHSAHKLTSSNRQTSIDTIKCKTPFDQVRGRMASQEYTPPTKKTGTEVNDFAISAMRLPRPISLAHKNDITPAKSSATITPPPTYPSPAHIRAQHSASTNRSMTMAATSVEDPFGESESKPTDAQVARNDSLKKLREATLRRKQALKNLR</sequence>
<comment type="caution">
    <text evidence="1">The sequence shown here is derived from an EMBL/GenBank/DDBJ whole genome shotgun (WGS) entry which is preliminary data.</text>
</comment>
<dbReference type="EMBL" id="JAUTXU010000006">
    <property type="protein sequence ID" value="KAK3724209.1"/>
    <property type="molecule type" value="Genomic_DNA"/>
</dbReference>
<evidence type="ECO:0000313" key="1">
    <source>
        <dbReference type="EMBL" id="KAK3724209.1"/>
    </source>
</evidence>
<name>A0ACC3NY42_9PEZI</name>
<reference evidence="1" key="1">
    <citation type="submission" date="2023-07" db="EMBL/GenBank/DDBJ databases">
        <title>Black Yeasts Isolated from many extreme environments.</title>
        <authorList>
            <person name="Coleine C."/>
            <person name="Stajich J.E."/>
            <person name="Selbmann L."/>
        </authorList>
    </citation>
    <scope>NUCLEOTIDE SEQUENCE</scope>
    <source>
        <strain evidence="1">CCFEE 5714</strain>
    </source>
</reference>
<dbReference type="Proteomes" id="UP001281147">
    <property type="component" value="Unassembled WGS sequence"/>
</dbReference>
<proteinExistence type="predicted"/>
<keyword evidence="2" id="KW-1185">Reference proteome</keyword>